<evidence type="ECO:0000256" key="5">
    <source>
        <dbReference type="ARBA" id="ARBA00023004"/>
    </source>
</evidence>
<evidence type="ECO:0000256" key="1">
    <source>
        <dbReference type="ARBA" id="ARBA00004496"/>
    </source>
</evidence>
<keyword evidence="9 11" id="KW-1015">Disulfide bond</keyword>
<dbReference type="HAMAP" id="MF_01479">
    <property type="entry name" value="WhiB"/>
    <property type="match status" value="1"/>
</dbReference>
<protein>
    <recommendedName>
        <fullName evidence="11">Transcriptional regulator WhiB</fullName>
    </recommendedName>
</protein>
<dbReference type="GO" id="GO:0005737">
    <property type="term" value="C:cytoplasm"/>
    <property type="evidence" value="ECO:0007669"/>
    <property type="project" value="UniProtKB-SubCell"/>
</dbReference>
<proteinExistence type="inferred from homology"/>
<dbReference type="Proteomes" id="UP000612808">
    <property type="component" value="Unassembled WGS sequence"/>
</dbReference>
<dbReference type="GO" id="GO:0035731">
    <property type="term" value="F:dinitrosyl-iron complex binding"/>
    <property type="evidence" value="ECO:0007669"/>
    <property type="project" value="UniProtKB-UniRule"/>
</dbReference>
<dbReference type="GO" id="GO:0051539">
    <property type="term" value="F:4 iron, 4 sulfur cluster binding"/>
    <property type="evidence" value="ECO:0007669"/>
    <property type="project" value="UniProtKB-UniRule"/>
</dbReference>
<feature type="binding site" evidence="11">
    <location>
        <position position="43"/>
    </location>
    <ligand>
        <name>[4Fe-4S] cluster</name>
        <dbReference type="ChEBI" id="CHEBI:49883"/>
    </ligand>
</feature>
<dbReference type="GO" id="GO:0047134">
    <property type="term" value="F:protein-disulfide reductase [NAD(P)H] activity"/>
    <property type="evidence" value="ECO:0007669"/>
    <property type="project" value="TreeGrafter"/>
</dbReference>
<keyword evidence="6 11" id="KW-0411">Iron-sulfur</keyword>
<organism evidence="13 14">
    <name type="scientific">Actinocatenispora rupis</name>
    <dbReference type="NCBI Taxonomy" id="519421"/>
    <lineage>
        <taxon>Bacteria</taxon>
        <taxon>Bacillati</taxon>
        <taxon>Actinomycetota</taxon>
        <taxon>Actinomycetes</taxon>
        <taxon>Micromonosporales</taxon>
        <taxon>Micromonosporaceae</taxon>
        <taxon>Actinocatenispora</taxon>
    </lineage>
</organism>
<dbReference type="GO" id="GO:0045454">
    <property type="term" value="P:cell redox homeostasis"/>
    <property type="evidence" value="ECO:0007669"/>
    <property type="project" value="TreeGrafter"/>
</dbReference>
<comment type="cofactor">
    <cofactor evidence="11">
        <name>[4Fe-4S] cluster</name>
        <dbReference type="ChEBI" id="CHEBI:49883"/>
    </cofactor>
    <text evidence="11">Binds 1 [4Fe-4S] cluster per subunit. Following nitrosylation of the [4Fe-4S] cluster binds 1 [4Fe-8(NO)] cluster per subunit.</text>
</comment>
<dbReference type="Pfam" id="PF02467">
    <property type="entry name" value="Whib"/>
    <property type="match status" value="1"/>
</dbReference>
<keyword evidence="3 11" id="KW-0004">4Fe-4S</keyword>
<evidence type="ECO:0000256" key="10">
    <source>
        <dbReference type="ARBA" id="ARBA00023163"/>
    </source>
</evidence>
<evidence type="ECO:0000256" key="6">
    <source>
        <dbReference type="ARBA" id="ARBA00023014"/>
    </source>
</evidence>
<evidence type="ECO:0000256" key="9">
    <source>
        <dbReference type="ARBA" id="ARBA00023157"/>
    </source>
</evidence>
<name>A0A8J3NDN9_9ACTN</name>
<comment type="subcellular location">
    <subcellularLocation>
        <location evidence="1 11">Cytoplasm</location>
    </subcellularLocation>
</comment>
<evidence type="ECO:0000313" key="14">
    <source>
        <dbReference type="Proteomes" id="UP000612808"/>
    </source>
</evidence>
<dbReference type="GO" id="GO:0046872">
    <property type="term" value="F:metal ion binding"/>
    <property type="evidence" value="ECO:0007669"/>
    <property type="project" value="UniProtKB-KW"/>
</dbReference>
<keyword evidence="14" id="KW-1185">Reference proteome</keyword>
<dbReference type="EMBL" id="BOMB01000040">
    <property type="protein sequence ID" value="GID15231.1"/>
    <property type="molecule type" value="Genomic_DNA"/>
</dbReference>
<comment type="similarity">
    <text evidence="2 11">Belongs to the WhiB family.</text>
</comment>
<evidence type="ECO:0000256" key="7">
    <source>
        <dbReference type="ARBA" id="ARBA00023015"/>
    </source>
</evidence>
<dbReference type="GO" id="GO:0045892">
    <property type="term" value="P:negative regulation of DNA-templated transcription"/>
    <property type="evidence" value="ECO:0007669"/>
    <property type="project" value="TreeGrafter"/>
</dbReference>
<sequence>MSLVVTPLDPTVETGVDLPCRSFEADLWFADTPADLEVAKSLCGDCPLRVECLAGALERHEPWGVWGGEIFEHGAVVPRKRPRGRPRKEDLARDAVARAQVAARTDAVLREVARSSAA</sequence>
<feature type="binding site" evidence="11">
    <location>
        <position position="20"/>
    </location>
    <ligand>
        <name>[4Fe-4S] cluster</name>
        <dbReference type="ChEBI" id="CHEBI:49883"/>
    </ligand>
</feature>
<comment type="PTM">
    <text evidence="11">The Fe-S cluster can be nitrosylated by nitric oxide (NO).</text>
</comment>
<feature type="domain" description="4Fe-4S Wbl-type" evidence="12">
    <location>
        <begin position="19"/>
        <end position="76"/>
    </location>
</feature>
<evidence type="ECO:0000313" key="13">
    <source>
        <dbReference type="EMBL" id="GID15231.1"/>
    </source>
</evidence>
<evidence type="ECO:0000256" key="11">
    <source>
        <dbReference type="HAMAP-Rule" id="MF_01479"/>
    </source>
</evidence>
<dbReference type="PROSITE" id="PS51674">
    <property type="entry name" value="4FE4S_WBL"/>
    <property type="match status" value="1"/>
</dbReference>
<feature type="binding site" evidence="11">
    <location>
        <position position="52"/>
    </location>
    <ligand>
        <name>[4Fe-4S] cluster</name>
        <dbReference type="ChEBI" id="CHEBI:49883"/>
    </ligand>
</feature>
<accession>A0A8J3NDN9</accession>
<reference evidence="13" key="1">
    <citation type="submission" date="2021-01" db="EMBL/GenBank/DDBJ databases">
        <title>Whole genome shotgun sequence of Actinocatenispora rupis NBRC 107355.</title>
        <authorList>
            <person name="Komaki H."/>
            <person name="Tamura T."/>
        </authorList>
    </citation>
    <scope>NUCLEOTIDE SEQUENCE</scope>
    <source>
        <strain evidence="13">NBRC 107355</strain>
    </source>
</reference>
<evidence type="ECO:0000256" key="8">
    <source>
        <dbReference type="ARBA" id="ARBA00023125"/>
    </source>
</evidence>
<evidence type="ECO:0000256" key="4">
    <source>
        <dbReference type="ARBA" id="ARBA00022723"/>
    </source>
</evidence>
<evidence type="ECO:0000256" key="3">
    <source>
        <dbReference type="ARBA" id="ARBA00022485"/>
    </source>
</evidence>
<dbReference type="AlphaFoldDB" id="A0A8J3NDN9"/>
<dbReference type="PANTHER" id="PTHR38839:SF2">
    <property type="entry name" value="TRANSCRIPTIONAL REGULATOR WHIB7-RELATED"/>
    <property type="match status" value="1"/>
</dbReference>
<keyword evidence="7 11" id="KW-0805">Transcription regulation</keyword>
<evidence type="ECO:0000256" key="2">
    <source>
        <dbReference type="ARBA" id="ARBA00006597"/>
    </source>
</evidence>
<keyword evidence="4 11" id="KW-0479">Metal-binding</keyword>
<gene>
    <name evidence="13" type="primary">whiB_3</name>
    <name evidence="11" type="synonym">whiB</name>
    <name evidence="13" type="ORF">Aru02nite_61200</name>
</gene>
<keyword evidence="10 11" id="KW-0804">Transcription</keyword>
<dbReference type="InterPro" id="IPR034768">
    <property type="entry name" value="4FE4S_WBL"/>
</dbReference>
<dbReference type="RefSeq" id="WP_203663442.1">
    <property type="nucleotide sequence ID" value="NZ_BAAAZM010000005.1"/>
</dbReference>
<keyword evidence="11" id="KW-0963">Cytoplasm</keyword>
<comment type="caution">
    <text evidence="13">The sequence shown here is derived from an EMBL/GenBank/DDBJ whole genome shotgun (WGS) entry which is preliminary data.</text>
</comment>
<comment type="PTM">
    <text evidence="11">Upon Fe-S cluster removal intramolecular disulfide bonds are formed.</text>
</comment>
<dbReference type="PANTHER" id="PTHR38839">
    <property type="entry name" value="TRANSCRIPTIONAL REGULATOR WHID-RELATED"/>
    <property type="match status" value="1"/>
</dbReference>
<dbReference type="InterPro" id="IPR003482">
    <property type="entry name" value="Whib"/>
</dbReference>
<keyword evidence="5 11" id="KW-0408">Iron</keyword>
<feature type="binding site" evidence="11">
    <location>
        <position position="46"/>
    </location>
    <ligand>
        <name>[4Fe-4S] cluster</name>
        <dbReference type="ChEBI" id="CHEBI:49883"/>
    </ligand>
</feature>
<evidence type="ECO:0000259" key="12">
    <source>
        <dbReference type="PROSITE" id="PS51674"/>
    </source>
</evidence>
<dbReference type="GO" id="GO:0003677">
    <property type="term" value="F:DNA binding"/>
    <property type="evidence" value="ECO:0007669"/>
    <property type="project" value="UniProtKB-UniRule"/>
</dbReference>
<comment type="function">
    <text evidence="11">Acts as a transcriptional regulator. Probably redox-responsive. The apo- but not holo-form probably binds DNA.</text>
</comment>
<keyword evidence="8 11" id="KW-0238">DNA-binding</keyword>